<name>A0A853IA61_9GAMM</name>
<dbReference type="Pfam" id="PF00239">
    <property type="entry name" value="Resolvase"/>
    <property type="match status" value="1"/>
</dbReference>
<organism evidence="3 4">
    <name type="scientific">Spartinivicinus marinus</name>
    <dbReference type="NCBI Taxonomy" id="2994442"/>
    <lineage>
        <taxon>Bacteria</taxon>
        <taxon>Pseudomonadati</taxon>
        <taxon>Pseudomonadota</taxon>
        <taxon>Gammaproteobacteria</taxon>
        <taxon>Oceanospirillales</taxon>
        <taxon>Zooshikellaceae</taxon>
        <taxon>Spartinivicinus</taxon>
    </lineage>
</organism>
<dbReference type="PROSITE" id="PS51736">
    <property type="entry name" value="RECOMBINASES_3"/>
    <property type="match status" value="1"/>
</dbReference>
<feature type="domain" description="Resolvase/invertase-type recombinase catalytic" evidence="2">
    <location>
        <begin position="1"/>
        <end position="61"/>
    </location>
</feature>
<dbReference type="InterPro" id="IPR036162">
    <property type="entry name" value="Resolvase-like_N_sf"/>
</dbReference>
<dbReference type="Gene3D" id="3.40.50.1390">
    <property type="entry name" value="Resolvase, N-terminal catalytic domain"/>
    <property type="match status" value="1"/>
</dbReference>
<evidence type="ECO:0000259" key="2">
    <source>
        <dbReference type="PROSITE" id="PS51736"/>
    </source>
</evidence>
<reference evidence="3 4" key="1">
    <citation type="submission" date="2020-07" db="EMBL/GenBank/DDBJ databases">
        <title>Endozoicomonas sp. nov., isolated from sediment.</title>
        <authorList>
            <person name="Gu T."/>
        </authorList>
    </citation>
    <scope>NUCLEOTIDE SEQUENCE [LARGE SCALE GENOMIC DNA]</scope>
    <source>
        <strain evidence="3 4">SM1973</strain>
    </source>
</reference>
<dbReference type="SUPFAM" id="SSF53041">
    <property type="entry name" value="Resolvase-like"/>
    <property type="match status" value="1"/>
</dbReference>
<dbReference type="GO" id="GO:0003677">
    <property type="term" value="F:DNA binding"/>
    <property type="evidence" value="ECO:0007669"/>
    <property type="project" value="InterPro"/>
</dbReference>
<sequence length="61" mass="6615">MLIGYARVSKSDGSQVLDLQQDALTAYGVSPDKIYVDQASGKKDDRPGLENCLKSLREGDV</sequence>
<dbReference type="AlphaFoldDB" id="A0A853IA61"/>
<gene>
    <name evidence="3" type="ORF">H0A36_29670</name>
</gene>
<evidence type="ECO:0000256" key="1">
    <source>
        <dbReference type="SAM" id="MobiDB-lite"/>
    </source>
</evidence>
<comment type="caution">
    <text evidence="3">The sequence shown here is derived from an EMBL/GenBank/DDBJ whole genome shotgun (WGS) entry which is preliminary data.</text>
</comment>
<feature type="region of interest" description="Disordered" evidence="1">
    <location>
        <begin position="38"/>
        <end position="61"/>
    </location>
</feature>
<feature type="non-terminal residue" evidence="3">
    <location>
        <position position="61"/>
    </location>
</feature>
<dbReference type="RefSeq" id="WP_180572104.1">
    <property type="nucleotide sequence ID" value="NZ_JACCKB010000317.1"/>
</dbReference>
<evidence type="ECO:0000313" key="3">
    <source>
        <dbReference type="EMBL" id="NYZ70183.1"/>
    </source>
</evidence>
<protein>
    <submittedName>
        <fullName evidence="3">Recombinase family protein</fullName>
    </submittedName>
</protein>
<evidence type="ECO:0000313" key="4">
    <source>
        <dbReference type="Proteomes" id="UP000569732"/>
    </source>
</evidence>
<dbReference type="GO" id="GO:0000150">
    <property type="term" value="F:DNA strand exchange activity"/>
    <property type="evidence" value="ECO:0007669"/>
    <property type="project" value="InterPro"/>
</dbReference>
<dbReference type="EMBL" id="JACCKB010000317">
    <property type="protein sequence ID" value="NYZ70183.1"/>
    <property type="molecule type" value="Genomic_DNA"/>
</dbReference>
<dbReference type="Proteomes" id="UP000569732">
    <property type="component" value="Unassembled WGS sequence"/>
</dbReference>
<accession>A0A853IA61</accession>
<dbReference type="InterPro" id="IPR006119">
    <property type="entry name" value="Resolv_N"/>
</dbReference>
<keyword evidence="4" id="KW-1185">Reference proteome</keyword>
<proteinExistence type="predicted"/>